<keyword evidence="3" id="KW-1185">Reference proteome</keyword>
<evidence type="ECO:0000256" key="1">
    <source>
        <dbReference type="SAM" id="MobiDB-lite"/>
    </source>
</evidence>
<accession>A0A8H3IWT5</accession>
<dbReference type="Proteomes" id="UP000664534">
    <property type="component" value="Unassembled WGS sequence"/>
</dbReference>
<comment type="caution">
    <text evidence="2">The sequence shown here is derived from an EMBL/GenBank/DDBJ whole genome shotgun (WGS) entry which is preliminary data.</text>
</comment>
<protein>
    <submittedName>
        <fullName evidence="2">Uncharacterized protein</fullName>
    </submittedName>
</protein>
<evidence type="ECO:0000313" key="2">
    <source>
        <dbReference type="EMBL" id="CAF9936940.1"/>
    </source>
</evidence>
<gene>
    <name evidence="2" type="ORF">IMSHALPRED_010960</name>
</gene>
<reference evidence="2" key="1">
    <citation type="submission" date="2021-03" db="EMBL/GenBank/DDBJ databases">
        <authorList>
            <person name="Tagirdzhanova G."/>
        </authorList>
    </citation>
    <scope>NUCLEOTIDE SEQUENCE</scope>
</reference>
<evidence type="ECO:0000313" key="3">
    <source>
        <dbReference type="Proteomes" id="UP000664534"/>
    </source>
</evidence>
<dbReference type="AlphaFoldDB" id="A0A8H3IWT5"/>
<sequence length="128" mass="14519">MGSANEEGDAEVRGDAKQDVYAEGKVEQETVLESDKEGNAEQEGPVLESNNEETATQLPREMFIVFNSDRQTEEEVENVLEDLWARAVAERGEDYEKDDWQSEIEIAKEAMKAAIRRRARSSEHRASK</sequence>
<organism evidence="2 3">
    <name type="scientific">Imshaugia aleurites</name>
    <dbReference type="NCBI Taxonomy" id="172621"/>
    <lineage>
        <taxon>Eukaryota</taxon>
        <taxon>Fungi</taxon>
        <taxon>Dikarya</taxon>
        <taxon>Ascomycota</taxon>
        <taxon>Pezizomycotina</taxon>
        <taxon>Lecanoromycetes</taxon>
        <taxon>OSLEUM clade</taxon>
        <taxon>Lecanoromycetidae</taxon>
        <taxon>Lecanorales</taxon>
        <taxon>Lecanorineae</taxon>
        <taxon>Parmeliaceae</taxon>
        <taxon>Imshaugia</taxon>
    </lineage>
</organism>
<name>A0A8H3IWT5_9LECA</name>
<feature type="region of interest" description="Disordered" evidence="1">
    <location>
        <begin position="1"/>
        <end position="58"/>
    </location>
</feature>
<dbReference type="EMBL" id="CAJPDT010000095">
    <property type="protein sequence ID" value="CAF9936940.1"/>
    <property type="molecule type" value="Genomic_DNA"/>
</dbReference>
<feature type="compositionally biased region" description="Basic and acidic residues" evidence="1">
    <location>
        <begin position="10"/>
        <end position="39"/>
    </location>
</feature>
<proteinExistence type="predicted"/>
<feature type="compositionally biased region" description="Polar residues" evidence="1">
    <location>
        <begin position="48"/>
        <end position="57"/>
    </location>
</feature>